<reference evidence="2" key="1">
    <citation type="journal article" date="2009" name="Environ. Microbiol.">
        <title>The genome of Polaromonas naphthalenivorans strain CJ2, isolated from coal tar-contaminated sediment, reveals physiological and metabolic versatility and evolution through extensive horizontal gene transfer.</title>
        <authorList>
            <person name="Yagi J.M."/>
            <person name="Sims D."/>
            <person name="Brettin T."/>
            <person name="Bruce D."/>
            <person name="Madsen E.L."/>
        </authorList>
    </citation>
    <scope>NUCLEOTIDE SEQUENCE [LARGE SCALE GENOMIC DNA]</scope>
    <source>
        <strain evidence="2">CJ2</strain>
        <plasmid evidence="2">Plasmid pPNAP03</plasmid>
    </source>
</reference>
<gene>
    <name evidence="1" type="ordered locus">Pnap_4958</name>
</gene>
<keyword evidence="2" id="KW-1185">Reference proteome</keyword>
<dbReference type="HOGENOM" id="CLU_1642184_0_0_4"/>
<dbReference type="AlphaFoldDB" id="A1VWJ1"/>
<organism evidence="1 2">
    <name type="scientific">Polaromonas naphthalenivorans (strain CJ2)</name>
    <dbReference type="NCBI Taxonomy" id="365044"/>
    <lineage>
        <taxon>Bacteria</taxon>
        <taxon>Pseudomonadati</taxon>
        <taxon>Pseudomonadota</taxon>
        <taxon>Betaproteobacteria</taxon>
        <taxon>Burkholderiales</taxon>
        <taxon>Comamonadaceae</taxon>
        <taxon>Polaromonas</taxon>
    </lineage>
</organism>
<name>A1VWJ1_POLNA</name>
<keyword evidence="1" id="KW-0614">Plasmid</keyword>
<evidence type="ECO:0000313" key="2">
    <source>
        <dbReference type="Proteomes" id="UP000000644"/>
    </source>
</evidence>
<accession>A1VWJ1</accession>
<geneLocation type="plasmid" evidence="1 2">
    <name>pPNAP03</name>
</geneLocation>
<protein>
    <submittedName>
        <fullName evidence="1">Uncharacterized protein</fullName>
    </submittedName>
</protein>
<dbReference type="Proteomes" id="UP000000644">
    <property type="component" value="Plasmid pPNAP03"/>
</dbReference>
<proteinExistence type="predicted"/>
<evidence type="ECO:0000313" key="1">
    <source>
        <dbReference type="EMBL" id="ABM40019.1"/>
    </source>
</evidence>
<dbReference type="EMBL" id="CP000532">
    <property type="protein sequence ID" value="ABM40019.1"/>
    <property type="molecule type" value="Genomic_DNA"/>
</dbReference>
<dbReference type="KEGG" id="pna:Pnap_4958"/>
<sequence length="161" mass="17914">MQIRNMTNCIATTYELQVEQWQYKANVSCRILYKEGLGSCIGIAVGYGNKLFLCHFPNASYGGAIDDFFAELESNIPDTNRLFIRPVVTGGQLGRETTDMGQDRDYVLDKLISLGFGKPHLCWCGPKDFCQDLSLDTTVAEIKVTTYPKAGSTLTENAFSF</sequence>